<dbReference type="SUPFAM" id="SSF103473">
    <property type="entry name" value="MFS general substrate transporter"/>
    <property type="match status" value="1"/>
</dbReference>
<dbReference type="Pfam" id="PF07690">
    <property type="entry name" value="MFS_1"/>
    <property type="match status" value="1"/>
</dbReference>
<evidence type="ECO:0000256" key="4">
    <source>
        <dbReference type="ARBA" id="ARBA00022989"/>
    </source>
</evidence>
<organism evidence="8 9">
    <name type="scientific">Novosphingobium panipatense</name>
    <dbReference type="NCBI Taxonomy" id="428991"/>
    <lineage>
        <taxon>Bacteria</taxon>
        <taxon>Pseudomonadati</taxon>
        <taxon>Pseudomonadota</taxon>
        <taxon>Alphaproteobacteria</taxon>
        <taxon>Sphingomonadales</taxon>
        <taxon>Sphingomonadaceae</taxon>
        <taxon>Novosphingobium</taxon>
    </lineage>
</organism>
<sequence>MAGADTYGGRTAITTAREPKADRAYPPISLATRLVILAGGPSISLATSLIQPILPEIQADLASGPEDAFLVKMLIGVMGIAMVIGAAITGFLVDRFGLKRVMSANYALYAVAGTAGLYLADLPLLLVSRFLLGMAASGAVTGSIIIINSLLPQESRATWLGYYNGVAQISSVVFNPLSGLLGEMNWHWSFAIYGIAAPFAVLAMTALQGRVPMRPEEAMARPEPLLRWFPFRFAVIGIALGVIIYIPAVYLPFLLNSLGMKSPQSISLVLTGDIIAGSIAALCFGRARRSLSELGAFRVAVAMAGFGLTIAGFATNYVSVIVGSIFFGVGVAWFLPTLMLGTAARVEPGRQGRAAGLVKSANYMGSPIAVFLAEPVARSYGASGAILAAAGLSLTLLVASITGKVFGPSDPRSPAPVKA</sequence>
<evidence type="ECO:0000256" key="5">
    <source>
        <dbReference type="ARBA" id="ARBA00023136"/>
    </source>
</evidence>
<dbReference type="InterPro" id="IPR050189">
    <property type="entry name" value="MFS_Efflux_Transporters"/>
</dbReference>
<evidence type="ECO:0000313" key="9">
    <source>
        <dbReference type="Proteomes" id="UP001157910"/>
    </source>
</evidence>
<evidence type="ECO:0000256" key="3">
    <source>
        <dbReference type="ARBA" id="ARBA00022692"/>
    </source>
</evidence>
<evidence type="ECO:0000259" key="7">
    <source>
        <dbReference type="PROSITE" id="PS50850"/>
    </source>
</evidence>
<reference evidence="8 9" key="1">
    <citation type="submission" date="2017-05" db="EMBL/GenBank/DDBJ databases">
        <authorList>
            <person name="Varghese N."/>
            <person name="Submissions S."/>
        </authorList>
    </citation>
    <scope>NUCLEOTIDE SEQUENCE [LARGE SCALE GENOMIC DNA]</scope>
    <source>
        <strain evidence="8 9">SM16</strain>
    </source>
</reference>
<comment type="subcellular location">
    <subcellularLocation>
        <location evidence="1">Cell membrane</location>
        <topology evidence="1">Multi-pass membrane protein</topology>
    </subcellularLocation>
</comment>
<dbReference type="PROSITE" id="PS50850">
    <property type="entry name" value="MFS"/>
    <property type="match status" value="1"/>
</dbReference>
<comment type="caution">
    <text evidence="8">The sequence shown here is derived from an EMBL/GenBank/DDBJ whole genome shotgun (WGS) entry which is preliminary data.</text>
</comment>
<feature type="transmembrane region" description="Helical" evidence="6">
    <location>
        <begin position="296"/>
        <end position="314"/>
    </location>
</feature>
<protein>
    <submittedName>
        <fullName evidence="8">Predicted arabinose efflux permease, MFS family</fullName>
    </submittedName>
</protein>
<feature type="transmembrane region" description="Helical" evidence="6">
    <location>
        <begin position="186"/>
        <end position="207"/>
    </location>
</feature>
<evidence type="ECO:0000256" key="2">
    <source>
        <dbReference type="ARBA" id="ARBA00022475"/>
    </source>
</evidence>
<feature type="transmembrane region" description="Helical" evidence="6">
    <location>
        <begin position="320"/>
        <end position="342"/>
    </location>
</feature>
<evidence type="ECO:0000256" key="1">
    <source>
        <dbReference type="ARBA" id="ARBA00004651"/>
    </source>
</evidence>
<evidence type="ECO:0000313" key="8">
    <source>
        <dbReference type="EMBL" id="SMP80416.1"/>
    </source>
</evidence>
<dbReference type="RefSeq" id="WP_283406957.1">
    <property type="nucleotide sequence ID" value="NZ_FXUI01000014.1"/>
</dbReference>
<keyword evidence="4 6" id="KW-1133">Transmembrane helix</keyword>
<feature type="domain" description="Major facilitator superfamily (MFS) profile" evidence="7">
    <location>
        <begin position="32"/>
        <end position="411"/>
    </location>
</feature>
<feature type="transmembrane region" description="Helical" evidence="6">
    <location>
        <begin position="228"/>
        <end position="253"/>
    </location>
</feature>
<proteinExistence type="predicted"/>
<dbReference type="Gene3D" id="1.20.1250.20">
    <property type="entry name" value="MFS general substrate transporter like domains"/>
    <property type="match status" value="1"/>
</dbReference>
<feature type="transmembrane region" description="Helical" evidence="6">
    <location>
        <begin position="159"/>
        <end position="180"/>
    </location>
</feature>
<feature type="transmembrane region" description="Helical" evidence="6">
    <location>
        <begin position="70"/>
        <end position="92"/>
    </location>
</feature>
<feature type="transmembrane region" description="Helical" evidence="6">
    <location>
        <begin position="30"/>
        <end position="50"/>
    </location>
</feature>
<keyword evidence="2" id="KW-1003">Cell membrane</keyword>
<keyword evidence="3 6" id="KW-0812">Transmembrane</keyword>
<feature type="transmembrane region" description="Helical" evidence="6">
    <location>
        <begin position="126"/>
        <end position="147"/>
    </location>
</feature>
<feature type="transmembrane region" description="Helical" evidence="6">
    <location>
        <begin position="379"/>
        <end position="402"/>
    </location>
</feature>
<keyword evidence="9" id="KW-1185">Reference proteome</keyword>
<dbReference type="PANTHER" id="PTHR43124">
    <property type="entry name" value="PURINE EFFLUX PUMP PBUE"/>
    <property type="match status" value="1"/>
</dbReference>
<dbReference type="InterPro" id="IPR020846">
    <property type="entry name" value="MFS_dom"/>
</dbReference>
<keyword evidence="5 6" id="KW-0472">Membrane</keyword>
<dbReference type="InterPro" id="IPR011701">
    <property type="entry name" value="MFS"/>
</dbReference>
<feature type="transmembrane region" description="Helical" evidence="6">
    <location>
        <begin position="104"/>
        <end position="120"/>
    </location>
</feature>
<dbReference type="EMBL" id="FXUI01000014">
    <property type="protein sequence ID" value="SMP80416.1"/>
    <property type="molecule type" value="Genomic_DNA"/>
</dbReference>
<feature type="transmembrane region" description="Helical" evidence="6">
    <location>
        <begin position="265"/>
        <end position="284"/>
    </location>
</feature>
<dbReference type="Proteomes" id="UP001157910">
    <property type="component" value="Unassembled WGS sequence"/>
</dbReference>
<gene>
    <name evidence="8" type="ORF">SAMN06296065_11421</name>
</gene>
<dbReference type="InterPro" id="IPR036259">
    <property type="entry name" value="MFS_trans_sf"/>
</dbReference>
<dbReference type="PANTHER" id="PTHR43124:SF3">
    <property type="entry name" value="CHLORAMPHENICOL EFFLUX PUMP RV0191"/>
    <property type="match status" value="1"/>
</dbReference>
<evidence type="ECO:0000256" key="6">
    <source>
        <dbReference type="SAM" id="Phobius"/>
    </source>
</evidence>
<accession>A0ABY1QTX3</accession>
<name>A0ABY1QTX3_9SPHN</name>